<dbReference type="PANTHER" id="PTHR47890">
    <property type="entry name" value="LD24308P"/>
    <property type="match status" value="1"/>
</dbReference>
<reference evidence="1 2" key="1">
    <citation type="journal article" date="2024" name="BMC Genomics">
        <title>Genome assembly of redclaw crayfish (Cherax quadricarinatus) provides insights into its immune adaptation and hypoxia tolerance.</title>
        <authorList>
            <person name="Liu Z."/>
            <person name="Zheng J."/>
            <person name="Li H."/>
            <person name="Fang K."/>
            <person name="Wang S."/>
            <person name="He J."/>
            <person name="Zhou D."/>
            <person name="Weng S."/>
            <person name="Chi M."/>
            <person name="Gu Z."/>
            <person name="He J."/>
            <person name="Li F."/>
            <person name="Wang M."/>
        </authorList>
    </citation>
    <scope>NUCLEOTIDE SEQUENCE [LARGE SCALE GENOMIC DNA]</scope>
    <source>
        <strain evidence="1">ZL_2023a</strain>
    </source>
</reference>
<dbReference type="Pfam" id="PF16061">
    <property type="entry name" value="DUF4803"/>
    <property type="match status" value="1"/>
</dbReference>
<proteinExistence type="predicted"/>
<dbReference type="AlphaFoldDB" id="A0AAW0WE15"/>
<dbReference type="InterPro" id="IPR032062">
    <property type="entry name" value="DUF4803"/>
</dbReference>
<protein>
    <recommendedName>
        <fullName evidence="3">Vitellogenin</fullName>
    </recommendedName>
</protein>
<dbReference type="EMBL" id="JARKIK010000081">
    <property type="protein sequence ID" value="KAK8725993.1"/>
    <property type="molecule type" value="Genomic_DNA"/>
</dbReference>
<dbReference type="PANTHER" id="PTHR47890:SF1">
    <property type="entry name" value="LD24308P"/>
    <property type="match status" value="1"/>
</dbReference>
<feature type="non-terminal residue" evidence="1">
    <location>
        <position position="1"/>
    </location>
</feature>
<organism evidence="1 2">
    <name type="scientific">Cherax quadricarinatus</name>
    <name type="common">Australian red claw crayfish</name>
    <dbReference type="NCBI Taxonomy" id="27406"/>
    <lineage>
        <taxon>Eukaryota</taxon>
        <taxon>Metazoa</taxon>
        <taxon>Ecdysozoa</taxon>
        <taxon>Arthropoda</taxon>
        <taxon>Crustacea</taxon>
        <taxon>Multicrustacea</taxon>
        <taxon>Malacostraca</taxon>
        <taxon>Eumalacostraca</taxon>
        <taxon>Eucarida</taxon>
        <taxon>Decapoda</taxon>
        <taxon>Pleocyemata</taxon>
        <taxon>Astacidea</taxon>
        <taxon>Parastacoidea</taxon>
        <taxon>Parastacidae</taxon>
        <taxon>Cherax</taxon>
    </lineage>
</organism>
<sequence length="707" mass="80976">EREAVVLLTPLMGNVNVALRKLVDHGKVGMGITRYINIVANLVFNLSPNNANFGSSIQEADRKLIALFELLSHRLDQIEYGVHGVSNSLRNIATGLQDLVRWEITVNQMEEYTKSINTFYHRFLLYQKIKDEIEDHTLLDFANSIVSHDPHSVMASMVHLYTMTAPEAAQRANLRLFSNLQFPTNINDPKDVYNIEDTTSSRAFYNLLKSVVKWQDMPSSQPSLFTMLHDALQISDVCQLHQSPQQLMNGLHQLVAVAQARGYIMLEFAWMILRVHNEGNFTAEHEVSEQLYLQYSDDILREAKRVIADESRGFYRCDPSEHIEGETYVQLTELLQGYVENEVDMSTDGSCSQNCAYYQHAKSEGCYIHEIQYCGKRRRCMGTLHDCQYNHAYSGICHSRKLYRRYESIKYGNGILLGSSEPCSGSVIKVNSWWRFWYHCSYCFCLCDDGSSPTTDRYISLVPALSDTRNNMVVTGVQFTKQRKVVHIQVQQGQALPQGLVNMSTVDWVDVEPVNLISQSYEDGRHYKKLSYEERSIDLDRLTAPENHVVTGVRFRMLGTHVNLEIRITPVNYTTGKLQPYKSYWISNDNTPAMSRNSRLELVTLYPHDPTTFRTPSQEDSRPDTFIRFGPTDRRKDAAQLTVPFFDAQTVAPFPSTWFSGIELFHKGQAGSGGFLGLKVITYDLSRHMEVTDHDQIDVNFNNLHRK</sequence>
<evidence type="ECO:0000313" key="2">
    <source>
        <dbReference type="Proteomes" id="UP001445076"/>
    </source>
</evidence>
<name>A0AAW0WE15_CHEQU</name>
<comment type="caution">
    <text evidence="1">The sequence shown here is derived from an EMBL/GenBank/DDBJ whole genome shotgun (WGS) entry which is preliminary data.</text>
</comment>
<keyword evidence="2" id="KW-1185">Reference proteome</keyword>
<evidence type="ECO:0008006" key="3">
    <source>
        <dbReference type="Google" id="ProtNLM"/>
    </source>
</evidence>
<gene>
    <name evidence="1" type="ORF">OTU49_010595</name>
</gene>
<dbReference type="Proteomes" id="UP001445076">
    <property type="component" value="Unassembled WGS sequence"/>
</dbReference>
<accession>A0AAW0WE15</accession>
<evidence type="ECO:0000313" key="1">
    <source>
        <dbReference type="EMBL" id="KAK8725993.1"/>
    </source>
</evidence>